<reference evidence="3" key="1">
    <citation type="submission" date="2021-09" db="EMBL/GenBank/DDBJ databases">
        <authorList>
            <person name="Martin H S."/>
        </authorList>
    </citation>
    <scope>NUCLEOTIDE SEQUENCE</scope>
</reference>
<comment type="caution">
    <text evidence="3">The sequence shown here is derived from an EMBL/GenBank/DDBJ whole genome shotgun (WGS) entry which is preliminary data.</text>
</comment>
<feature type="transmembrane region" description="Helical" evidence="1">
    <location>
        <begin position="249"/>
        <end position="272"/>
    </location>
</feature>
<dbReference type="OrthoDB" id="5920062at2759"/>
<name>A0A8J2VV38_9NEOP</name>
<evidence type="ECO:0000259" key="2">
    <source>
        <dbReference type="Pfam" id="PF02931"/>
    </source>
</evidence>
<keyword evidence="4" id="KW-1185">Reference proteome</keyword>
<dbReference type="EMBL" id="CAKASE010000077">
    <property type="protein sequence ID" value="CAG9578073.1"/>
    <property type="molecule type" value="Genomic_DNA"/>
</dbReference>
<feature type="transmembrane region" description="Helical" evidence="1">
    <location>
        <begin position="376"/>
        <end position="396"/>
    </location>
</feature>
<dbReference type="AlphaFoldDB" id="A0A8J2VV38"/>
<accession>A0A8J2VV38</accession>
<protein>
    <submittedName>
        <fullName evidence="3">(African queen) hypothetical protein</fullName>
    </submittedName>
</protein>
<keyword evidence="1" id="KW-1133">Transmembrane helix</keyword>
<dbReference type="InterPro" id="IPR006202">
    <property type="entry name" value="Neur_chan_lig-bd"/>
</dbReference>
<dbReference type="InterPro" id="IPR006201">
    <property type="entry name" value="Neur_channel"/>
</dbReference>
<dbReference type="Pfam" id="PF02931">
    <property type="entry name" value="Neur_chan_LBD"/>
    <property type="match status" value="1"/>
</dbReference>
<dbReference type="GO" id="GO:0016020">
    <property type="term" value="C:membrane"/>
    <property type="evidence" value="ECO:0007669"/>
    <property type="project" value="InterPro"/>
</dbReference>
<evidence type="ECO:0000313" key="4">
    <source>
        <dbReference type="Proteomes" id="UP000789524"/>
    </source>
</evidence>
<evidence type="ECO:0000313" key="3">
    <source>
        <dbReference type="EMBL" id="CAG9578073.1"/>
    </source>
</evidence>
<feature type="transmembrane region" description="Helical" evidence="1">
    <location>
        <begin position="278"/>
        <end position="297"/>
    </location>
</feature>
<dbReference type="SUPFAM" id="SSF63712">
    <property type="entry name" value="Nicotinic receptor ligand binding domain-like"/>
    <property type="match status" value="1"/>
</dbReference>
<gene>
    <name evidence="3" type="ORF">DCHRY22_LOCUS12576</name>
</gene>
<feature type="transmembrane region" description="Helical" evidence="1">
    <location>
        <begin position="309"/>
        <end position="331"/>
    </location>
</feature>
<dbReference type="Proteomes" id="UP000789524">
    <property type="component" value="Unassembled WGS sequence"/>
</dbReference>
<dbReference type="GO" id="GO:0004888">
    <property type="term" value="F:transmembrane signaling receptor activity"/>
    <property type="evidence" value="ECO:0007669"/>
    <property type="project" value="InterPro"/>
</dbReference>
<feature type="domain" description="Neurotransmitter-gated ion-channel ligand-binding" evidence="2">
    <location>
        <begin position="57"/>
        <end position="248"/>
    </location>
</feature>
<evidence type="ECO:0000256" key="1">
    <source>
        <dbReference type="SAM" id="Phobius"/>
    </source>
</evidence>
<dbReference type="GO" id="GO:0005230">
    <property type="term" value="F:extracellular ligand-gated monoatomic ion channel activity"/>
    <property type="evidence" value="ECO:0007669"/>
    <property type="project" value="InterPro"/>
</dbReference>
<dbReference type="Gene3D" id="2.70.170.10">
    <property type="entry name" value="Neurotransmitter-gated ion-channel ligand-binding domain"/>
    <property type="match status" value="1"/>
</dbReference>
<organism evidence="3 4">
    <name type="scientific">Danaus chrysippus</name>
    <name type="common">African queen</name>
    <dbReference type="NCBI Taxonomy" id="151541"/>
    <lineage>
        <taxon>Eukaryota</taxon>
        <taxon>Metazoa</taxon>
        <taxon>Ecdysozoa</taxon>
        <taxon>Arthropoda</taxon>
        <taxon>Hexapoda</taxon>
        <taxon>Insecta</taxon>
        <taxon>Pterygota</taxon>
        <taxon>Neoptera</taxon>
        <taxon>Endopterygota</taxon>
        <taxon>Lepidoptera</taxon>
        <taxon>Glossata</taxon>
        <taxon>Ditrysia</taxon>
        <taxon>Papilionoidea</taxon>
        <taxon>Nymphalidae</taxon>
        <taxon>Danainae</taxon>
        <taxon>Danaini</taxon>
        <taxon>Danaina</taxon>
        <taxon>Danaus</taxon>
        <taxon>Anosia</taxon>
    </lineage>
</organism>
<dbReference type="CDD" id="cd18989">
    <property type="entry name" value="LGIC_ECD_cation"/>
    <property type="match status" value="1"/>
</dbReference>
<dbReference type="PANTHER" id="PTHR18945">
    <property type="entry name" value="NEUROTRANSMITTER GATED ION CHANNEL"/>
    <property type="match status" value="1"/>
</dbReference>
<keyword evidence="1" id="KW-0812">Transmembrane</keyword>
<dbReference type="InterPro" id="IPR036734">
    <property type="entry name" value="Neur_chan_lig-bd_sf"/>
</dbReference>
<proteinExistence type="predicted"/>
<keyword evidence="1" id="KW-0472">Membrane</keyword>
<sequence>MITYDHGPTSQTATHEYYETLRLDLGKYRRMTPSTDVIGVKWSCGACNNVTQLSTQLDLLLAEYERASPPAAPTDVSAALEVKHATVNEKDATVRLLATMYLSWEDKRLSWNATAWGCDSTLVSAERLWRPEVRVLSAATAGVDSGAGPRARLTSAGLVSWPAPVDLLAPLTLTLTDWPHDEQRAVFKFGSQSHTVEELKLTVSKKERSAVFESGAWELVSIQSAESTWRRLDADHSVLSWSLSLRRRAAAHSLSASAILATSVLLLVGAALMPPDMRAPLCAVAALIVSLWFISSLPRLGSASSAPLVMSLFCVVSCVSCLAAGGAALVLRVSRCSAAPPPALRKLLTTASTFCSLGPSESSGVEYSAWAAAARLLDYGLLALFGFTLTVVVCLYI</sequence>